<dbReference type="InterPro" id="IPR012337">
    <property type="entry name" value="RNaseH-like_sf"/>
</dbReference>
<reference evidence="3 4" key="1">
    <citation type="submission" date="2019-04" db="EMBL/GenBank/DDBJ databases">
        <title>Draft Whole-Genome sequence of the purple photosynthetic bacterium Rhodobacter capsulatus SP108 with an indigenous class A beta-lactamase.</title>
        <authorList>
            <person name="Robertson S."/>
            <person name="Meyer T.E."/>
            <person name="Kyndt J.A."/>
        </authorList>
    </citation>
    <scope>NUCLEOTIDE SEQUENCE [LARGE SCALE GENOMIC DNA]</scope>
    <source>
        <strain evidence="3 4">SP108</strain>
    </source>
</reference>
<dbReference type="InterPro" id="IPR036397">
    <property type="entry name" value="RNaseH_sf"/>
</dbReference>
<organism evidence="3 4">
    <name type="scientific">Rhodobacter capsulatus</name>
    <name type="common">Rhodopseudomonas capsulata</name>
    <dbReference type="NCBI Taxonomy" id="1061"/>
    <lineage>
        <taxon>Bacteria</taxon>
        <taxon>Pseudomonadati</taxon>
        <taxon>Pseudomonadota</taxon>
        <taxon>Alphaproteobacteria</taxon>
        <taxon>Rhodobacterales</taxon>
        <taxon>Rhodobacter group</taxon>
        <taxon>Rhodobacter</taxon>
    </lineage>
</organism>
<dbReference type="PROSITE" id="PS50994">
    <property type="entry name" value="INTEGRASE"/>
    <property type="match status" value="1"/>
</dbReference>
<dbReference type="SUPFAM" id="SSF53098">
    <property type="entry name" value="Ribonuclease H-like"/>
    <property type="match status" value="1"/>
</dbReference>
<evidence type="ECO:0000313" key="3">
    <source>
        <dbReference type="EMBL" id="TKD25228.1"/>
    </source>
</evidence>
<dbReference type="AlphaFoldDB" id="A0A4U1K052"/>
<dbReference type="Gene3D" id="3.30.420.10">
    <property type="entry name" value="Ribonuclease H-like superfamily/Ribonuclease H"/>
    <property type="match status" value="1"/>
</dbReference>
<evidence type="ECO:0000256" key="1">
    <source>
        <dbReference type="SAM" id="MobiDB-lite"/>
    </source>
</evidence>
<protein>
    <recommendedName>
        <fullName evidence="2">Integrase catalytic domain-containing protein</fullName>
    </recommendedName>
</protein>
<accession>A0A4U1K052</accession>
<dbReference type="GO" id="GO:0015074">
    <property type="term" value="P:DNA integration"/>
    <property type="evidence" value="ECO:0007669"/>
    <property type="project" value="InterPro"/>
</dbReference>
<feature type="region of interest" description="Disordered" evidence="1">
    <location>
        <begin position="952"/>
        <end position="985"/>
    </location>
</feature>
<sequence length="985" mass="110742">MPVAWVACHVPPQRPAETDASDQGVSPKLQNRNLKDVCLYRTRIQPAQAVGCQTQSLRGLDPAFLRSDRGARWRKWPHHRDREPPRVRLGDLSSHAALGADPRGAGALHVGERCERTRRKVFRFRHRDHGWPAYRLRGQAGDPSRKRAGGERAFADRGADRGHLRRGAAPDGRRPRCHQPVQCRDDLRHARRGRGSGSGRRGGDRAIDRRQHACGHDPLHRSWFARHAGAGAQDRQARDHALRASAHLREILRAQDGGVTMTAPFRIRCFEEDLCLIDNKPHKMVFRNSEGLVLAPLEGGLAQTYTHDELLNLNRHNRFEVKLNYFVNQQGRPQEEEKSAPLVWDSGAHDDRIRFRESIVLAVDLLRRRQKKEFGKIRLTLTDDGIEAHRLEIKEEAKAFYCKVAQPQDSKTKESPEKFSPRSLRRWIAAYKQFGRVGLSDRSYKSGSRFDQLNLEVRRALNDAVMGYLTTDRLTKKAIHEDLKATVATMNEQRVAEGLKPFRVPCRNTVSAAIDRLDPFLVMVAREGRDAALRKLRQTGRGQTRDLVRPLQVVEMDENKVDLITLFRDNGLLDRFSEEERKRLGLEGKKGRWWITVAICAATRVIVGMRLSKSPSRFSAIECLEMCVNDKGGYADAVGALTGWDFFGLPERLVTDGGSAFKADEFRKTCAALDVPFEIAVNGVPHLRGAIERVFRSMNLSLLPRLTGRTFSNVILRGENDSVKEGVLSADEFAYALVRWAVDIYHNQPHEGLGGDTPIEAWNKAMEEYGVRAAPGPEKQAQIFARPLTRKLEGDGITVLGVRYHSKALAKFALHSRALNRKTSDRQVEVRWHPRDLGAIWVKADQWIKVPAVFDGFAGVSAAEWLESSSRLRLAQHKRQEVSQTVVRKAIADIKQLNATARQRARLVTEVWEEAALARLEESLFVGFSVSETSEAPATAQAEDGVGLRIVPDASAEAAEPEVAAPTVKKGRSRSKKNDAWGVED</sequence>
<feature type="domain" description="Integrase catalytic" evidence="2">
    <location>
        <begin position="546"/>
        <end position="766"/>
    </location>
</feature>
<dbReference type="GO" id="GO:0003676">
    <property type="term" value="F:nucleic acid binding"/>
    <property type="evidence" value="ECO:0007669"/>
    <property type="project" value="InterPro"/>
</dbReference>
<gene>
    <name evidence="3" type="ORF">FBT96_03430</name>
</gene>
<dbReference type="EMBL" id="SWJZ01000010">
    <property type="protein sequence ID" value="TKD25228.1"/>
    <property type="molecule type" value="Genomic_DNA"/>
</dbReference>
<feature type="region of interest" description="Disordered" evidence="1">
    <location>
        <begin position="134"/>
        <end position="207"/>
    </location>
</feature>
<evidence type="ECO:0000259" key="2">
    <source>
        <dbReference type="PROSITE" id="PS50994"/>
    </source>
</evidence>
<name>A0A4U1K052_RHOCA</name>
<feature type="compositionally biased region" description="Low complexity" evidence="1">
    <location>
        <begin position="952"/>
        <end position="968"/>
    </location>
</feature>
<dbReference type="OrthoDB" id="9814072at2"/>
<comment type="caution">
    <text evidence="3">The sequence shown here is derived from an EMBL/GenBank/DDBJ whole genome shotgun (WGS) entry which is preliminary data.</text>
</comment>
<dbReference type="Proteomes" id="UP000310597">
    <property type="component" value="Unassembled WGS sequence"/>
</dbReference>
<evidence type="ECO:0000313" key="4">
    <source>
        <dbReference type="Proteomes" id="UP000310597"/>
    </source>
</evidence>
<feature type="compositionally biased region" description="Basic and acidic residues" evidence="1">
    <location>
        <begin position="143"/>
        <end position="162"/>
    </location>
</feature>
<dbReference type="Pfam" id="PF09299">
    <property type="entry name" value="Mu-transpos_C"/>
    <property type="match status" value="1"/>
</dbReference>
<proteinExistence type="predicted"/>
<dbReference type="InterPro" id="IPR015378">
    <property type="entry name" value="Transposase-like_Mu_C"/>
</dbReference>
<dbReference type="InterPro" id="IPR001584">
    <property type="entry name" value="Integrase_cat-core"/>
</dbReference>